<feature type="domain" description="SET" evidence="1">
    <location>
        <begin position="140"/>
        <end position="343"/>
    </location>
</feature>
<evidence type="ECO:0000259" key="1">
    <source>
        <dbReference type="PROSITE" id="PS50280"/>
    </source>
</evidence>
<dbReference type="EMBL" id="HBIZ01011767">
    <property type="protein sequence ID" value="CAE0754470.1"/>
    <property type="molecule type" value="Transcribed_RNA"/>
</dbReference>
<organism evidence="2">
    <name type="scientific">Chrysotila carterae</name>
    <name type="common">Marine alga</name>
    <name type="synonym">Syracosphaera carterae</name>
    <dbReference type="NCBI Taxonomy" id="13221"/>
    <lineage>
        <taxon>Eukaryota</taxon>
        <taxon>Haptista</taxon>
        <taxon>Haptophyta</taxon>
        <taxon>Prymnesiophyceae</taxon>
        <taxon>Isochrysidales</taxon>
        <taxon>Isochrysidaceae</taxon>
        <taxon>Chrysotila</taxon>
    </lineage>
</organism>
<proteinExistence type="predicted"/>
<name>A0A7S4B569_CHRCT</name>
<sequence length="426" mass="46237">MTRMERRVVPPLLLVTISCCSGAILTAHSCCIERSHLHQHRPQTYRYLRAVHGKPLQLLPTVQPRLLNTERCRLRRVSDVHMLAQKKKGGNGAPTKISAKGFGSAVVRAKAKPGEVGTLLTDPAYEALRSWLSAEGASLDKVGIADFDGLRGVMAMQNIQAGEEIISIPANCALDLGTQGDDPIPPALQLLSAIATDDGRRQAYFEVLPSPDSPDLCTPDFFSEKELQMLQWPPIVREVRARSAALRKVLGSAAPTGDTRREEMAVAGGRLRELKWAAWIVLSRVLTVLGPDGAGHKLLIPFIDMFNHRASSRHYLTGRTDRSLRVVAGTRVAAGEQIYIVYGTEATSNAELLAHYGFIDPTAAAADERLVAMNPDAVPALQATSAEADKEMLSSEPTLPRNEQLALQLRLALKRAVANSQQGSTA</sequence>
<dbReference type="InterPro" id="IPR001214">
    <property type="entry name" value="SET_dom"/>
</dbReference>
<dbReference type="PANTHER" id="PTHR13271:SF151">
    <property type="entry name" value="SET DOMAIN-CONTAINING PROTEIN 4"/>
    <property type="match status" value="1"/>
</dbReference>
<accession>A0A7S4B569</accession>
<dbReference type="AlphaFoldDB" id="A0A7S4B569"/>
<dbReference type="PANTHER" id="PTHR13271">
    <property type="entry name" value="UNCHARACTERIZED PUTATIVE METHYLTRANSFERASE"/>
    <property type="match status" value="1"/>
</dbReference>
<dbReference type="Gene3D" id="3.90.1410.10">
    <property type="entry name" value="set domain protein methyltransferase, domain 1"/>
    <property type="match status" value="1"/>
</dbReference>
<dbReference type="CDD" id="cd10527">
    <property type="entry name" value="SET_LSMT"/>
    <property type="match status" value="1"/>
</dbReference>
<evidence type="ECO:0000313" key="2">
    <source>
        <dbReference type="EMBL" id="CAE0754470.1"/>
    </source>
</evidence>
<dbReference type="PROSITE" id="PS51257">
    <property type="entry name" value="PROKAR_LIPOPROTEIN"/>
    <property type="match status" value="1"/>
</dbReference>
<dbReference type="SUPFAM" id="SSF82199">
    <property type="entry name" value="SET domain"/>
    <property type="match status" value="1"/>
</dbReference>
<dbReference type="PROSITE" id="PS50280">
    <property type="entry name" value="SET"/>
    <property type="match status" value="1"/>
</dbReference>
<reference evidence="2" key="1">
    <citation type="submission" date="2021-01" db="EMBL/GenBank/DDBJ databases">
        <authorList>
            <person name="Corre E."/>
            <person name="Pelletier E."/>
            <person name="Niang G."/>
            <person name="Scheremetjew M."/>
            <person name="Finn R."/>
            <person name="Kale V."/>
            <person name="Holt S."/>
            <person name="Cochrane G."/>
            <person name="Meng A."/>
            <person name="Brown T."/>
            <person name="Cohen L."/>
        </authorList>
    </citation>
    <scope>NUCLEOTIDE SEQUENCE</scope>
    <source>
        <strain evidence="2">CCMP645</strain>
    </source>
</reference>
<dbReference type="InterPro" id="IPR050600">
    <property type="entry name" value="SETD3_SETD6_MTase"/>
</dbReference>
<gene>
    <name evidence="2" type="ORF">PCAR00345_LOCUS7057</name>
</gene>
<protein>
    <recommendedName>
        <fullName evidence="1">SET domain-containing protein</fullName>
    </recommendedName>
</protein>
<dbReference type="InterPro" id="IPR046341">
    <property type="entry name" value="SET_dom_sf"/>
</dbReference>
<dbReference type="GO" id="GO:0016279">
    <property type="term" value="F:protein-lysine N-methyltransferase activity"/>
    <property type="evidence" value="ECO:0007669"/>
    <property type="project" value="TreeGrafter"/>
</dbReference>